<evidence type="ECO:0000313" key="8">
    <source>
        <dbReference type="Proteomes" id="UP000298061"/>
    </source>
</evidence>
<dbReference type="InterPro" id="IPR000534">
    <property type="entry name" value="Semialdehyde_DH_NAD-bd"/>
</dbReference>
<comment type="caution">
    <text evidence="7">The sequence shown here is derived from an EMBL/GenBank/DDBJ whole genome shotgun (WGS) entry which is preliminary data.</text>
</comment>
<dbReference type="SMART" id="SM00859">
    <property type="entry name" value="Semialdhyde_dh"/>
    <property type="match status" value="1"/>
</dbReference>
<dbReference type="AlphaFoldDB" id="A0A4Y9ZGP1"/>
<evidence type="ECO:0000256" key="2">
    <source>
        <dbReference type="ARBA" id="ARBA00022605"/>
    </source>
</evidence>
<sequence length="298" mass="32239">PYLDLTHVSSRQLAGYKLDGYAKAPITYSTLTEQDVERMEKDGEVDAWVMALPNGAAKPFVDAIEQGTKERKGSAGSVIVDLSADYRFERDWTYGLPELYSREAIRASKRIANPGCYATSSQLLVAPLLEYVNRRAWPSVFGMSGYSGGGTVKGPTGPDGRPTFVPKITPETLGGGVKPYALTGHIHEREASTHLSTLFDAVARADRLRAERGAVVQRDRLGHVNAAERAAHGARCEAHVKDVKDQHGWVVGGFQVNKDGDRAVVVGGLDNLLKGAATQCLQNLNLALGYDEYTGIPN</sequence>
<proteinExistence type="predicted"/>
<dbReference type="SUPFAM" id="SSF55347">
    <property type="entry name" value="Glyceraldehyde-3-phosphate dehydrogenase-like, C-terminal domain"/>
    <property type="match status" value="1"/>
</dbReference>
<dbReference type="Gene3D" id="3.30.360.10">
    <property type="entry name" value="Dihydrodipicolinate Reductase, domain 2"/>
    <property type="match status" value="2"/>
</dbReference>
<dbReference type="PANTHER" id="PTHR32338">
    <property type="entry name" value="N-ACETYL-GAMMA-GLUTAMYL-PHOSPHATE REDUCTASE, CHLOROPLASTIC-RELATED-RELATED"/>
    <property type="match status" value="1"/>
</dbReference>
<dbReference type="InterPro" id="IPR036291">
    <property type="entry name" value="NAD(P)-bd_dom_sf"/>
</dbReference>
<dbReference type="GO" id="GO:0051287">
    <property type="term" value="F:NAD binding"/>
    <property type="evidence" value="ECO:0007669"/>
    <property type="project" value="InterPro"/>
</dbReference>
<evidence type="ECO:0000256" key="3">
    <source>
        <dbReference type="ARBA" id="ARBA00022857"/>
    </source>
</evidence>
<protein>
    <recommendedName>
        <fullName evidence="6">Semialdehyde dehydrogenase NAD-binding domain-containing protein</fullName>
    </recommendedName>
</protein>
<dbReference type="SUPFAM" id="SSF51735">
    <property type="entry name" value="NAD(P)-binding Rossmann-fold domains"/>
    <property type="match status" value="1"/>
</dbReference>
<dbReference type="Gene3D" id="3.40.50.720">
    <property type="entry name" value="NAD(P)-binding Rossmann-like Domain"/>
    <property type="match status" value="2"/>
</dbReference>
<dbReference type="InterPro" id="IPR023013">
    <property type="entry name" value="AGPR_AS"/>
</dbReference>
<dbReference type="PROSITE" id="PS01224">
    <property type="entry name" value="ARGC"/>
    <property type="match status" value="1"/>
</dbReference>
<evidence type="ECO:0000256" key="4">
    <source>
        <dbReference type="ARBA" id="ARBA00023002"/>
    </source>
</evidence>
<dbReference type="InterPro" id="IPR050085">
    <property type="entry name" value="AGPR"/>
</dbReference>
<keyword evidence="1" id="KW-0055">Arginine biosynthesis</keyword>
<organism evidence="7 8">
    <name type="scientific">Hericium alpestre</name>
    <dbReference type="NCBI Taxonomy" id="135208"/>
    <lineage>
        <taxon>Eukaryota</taxon>
        <taxon>Fungi</taxon>
        <taxon>Dikarya</taxon>
        <taxon>Basidiomycota</taxon>
        <taxon>Agaricomycotina</taxon>
        <taxon>Agaricomycetes</taxon>
        <taxon>Russulales</taxon>
        <taxon>Hericiaceae</taxon>
        <taxon>Hericium</taxon>
    </lineage>
</organism>
<dbReference type="Proteomes" id="UP000298061">
    <property type="component" value="Unassembled WGS sequence"/>
</dbReference>
<feature type="active site" evidence="5">
    <location>
        <position position="116"/>
    </location>
</feature>
<dbReference type="Pfam" id="PF01118">
    <property type="entry name" value="Semialdhyde_dh"/>
    <property type="match status" value="1"/>
</dbReference>
<evidence type="ECO:0000259" key="6">
    <source>
        <dbReference type="SMART" id="SM00859"/>
    </source>
</evidence>
<dbReference type="CDD" id="cd24149">
    <property type="entry name" value="AGPR_N_ARG5_6_like"/>
    <property type="match status" value="1"/>
</dbReference>
<feature type="non-terminal residue" evidence="7">
    <location>
        <position position="1"/>
    </location>
</feature>
<keyword evidence="4" id="KW-0560">Oxidoreductase</keyword>
<evidence type="ECO:0000256" key="1">
    <source>
        <dbReference type="ARBA" id="ARBA00022571"/>
    </source>
</evidence>
<dbReference type="PANTHER" id="PTHR32338:SF10">
    <property type="entry name" value="N-ACETYL-GAMMA-GLUTAMYL-PHOSPHATE REDUCTASE, CHLOROPLASTIC-RELATED"/>
    <property type="match status" value="1"/>
</dbReference>
<reference evidence="7 8" key="1">
    <citation type="submission" date="2019-02" db="EMBL/GenBank/DDBJ databases">
        <title>Genome sequencing of the rare red list fungi Hericium alpestre (H. flagellum).</title>
        <authorList>
            <person name="Buettner E."/>
            <person name="Kellner H."/>
        </authorList>
    </citation>
    <scope>NUCLEOTIDE SEQUENCE [LARGE SCALE GENOMIC DNA]</scope>
    <source>
        <strain evidence="7 8">DSM 108284</strain>
    </source>
</reference>
<dbReference type="EMBL" id="SFCI01002431">
    <property type="protein sequence ID" value="TFY73915.1"/>
    <property type="molecule type" value="Genomic_DNA"/>
</dbReference>
<dbReference type="Pfam" id="PF22698">
    <property type="entry name" value="Semialdhyde_dhC_1"/>
    <property type="match status" value="1"/>
</dbReference>
<dbReference type="OrthoDB" id="438291at2759"/>
<feature type="domain" description="Semialdehyde dehydrogenase NAD-binding" evidence="6">
    <location>
        <begin position="2"/>
        <end position="107"/>
    </location>
</feature>
<evidence type="ECO:0000313" key="7">
    <source>
        <dbReference type="EMBL" id="TFY73915.1"/>
    </source>
</evidence>
<dbReference type="STRING" id="135208.A0A4Y9ZGP1"/>
<evidence type="ECO:0000256" key="5">
    <source>
        <dbReference type="PROSITE-ProRule" id="PRU10010"/>
    </source>
</evidence>
<gene>
    <name evidence="7" type="ORF">EWM64_g10097</name>
</gene>
<dbReference type="GO" id="GO:0003942">
    <property type="term" value="F:N-acetyl-gamma-glutamyl-phosphate reductase activity"/>
    <property type="evidence" value="ECO:0007669"/>
    <property type="project" value="InterPro"/>
</dbReference>
<dbReference type="InterPro" id="IPR058924">
    <property type="entry name" value="AGPR_dimerisation_dom"/>
</dbReference>
<accession>A0A4Y9ZGP1</accession>
<keyword evidence="2" id="KW-0028">Amino-acid biosynthesis</keyword>
<keyword evidence="8" id="KW-1185">Reference proteome</keyword>
<name>A0A4Y9ZGP1_9AGAM</name>
<dbReference type="GO" id="GO:0006526">
    <property type="term" value="P:L-arginine biosynthetic process"/>
    <property type="evidence" value="ECO:0007669"/>
    <property type="project" value="UniProtKB-KW"/>
</dbReference>
<keyword evidence="3" id="KW-0521">NADP</keyword>